<proteinExistence type="predicted"/>
<dbReference type="Proteomes" id="UP000772434">
    <property type="component" value="Unassembled WGS sequence"/>
</dbReference>
<feature type="region of interest" description="Disordered" evidence="1">
    <location>
        <begin position="75"/>
        <end position="110"/>
    </location>
</feature>
<comment type="caution">
    <text evidence="3">The sequence shown here is derived from an EMBL/GenBank/DDBJ whole genome shotgun (WGS) entry which is preliminary data.</text>
</comment>
<gene>
    <name evidence="3" type="ORF">BDP27DRAFT_1429074</name>
</gene>
<name>A0A9P5PAF8_9AGAR</name>
<evidence type="ECO:0000313" key="3">
    <source>
        <dbReference type="EMBL" id="KAF9061326.1"/>
    </source>
</evidence>
<dbReference type="OrthoDB" id="3202965at2759"/>
<keyword evidence="4" id="KW-1185">Reference proteome</keyword>
<evidence type="ECO:0000313" key="4">
    <source>
        <dbReference type="Proteomes" id="UP000772434"/>
    </source>
</evidence>
<organism evidence="3 4">
    <name type="scientific">Rhodocollybia butyracea</name>
    <dbReference type="NCBI Taxonomy" id="206335"/>
    <lineage>
        <taxon>Eukaryota</taxon>
        <taxon>Fungi</taxon>
        <taxon>Dikarya</taxon>
        <taxon>Basidiomycota</taxon>
        <taxon>Agaricomycotina</taxon>
        <taxon>Agaricomycetes</taxon>
        <taxon>Agaricomycetidae</taxon>
        <taxon>Agaricales</taxon>
        <taxon>Marasmiineae</taxon>
        <taxon>Omphalotaceae</taxon>
        <taxon>Rhodocollybia</taxon>
    </lineage>
</organism>
<reference evidence="3" key="1">
    <citation type="submission" date="2020-11" db="EMBL/GenBank/DDBJ databases">
        <authorList>
            <consortium name="DOE Joint Genome Institute"/>
            <person name="Ahrendt S."/>
            <person name="Riley R."/>
            <person name="Andreopoulos W."/>
            <person name="Labutti K."/>
            <person name="Pangilinan J."/>
            <person name="Ruiz-Duenas F.J."/>
            <person name="Barrasa J.M."/>
            <person name="Sanchez-Garcia M."/>
            <person name="Camarero S."/>
            <person name="Miyauchi S."/>
            <person name="Serrano A."/>
            <person name="Linde D."/>
            <person name="Babiker R."/>
            <person name="Drula E."/>
            <person name="Ayuso-Fernandez I."/>
            <person name="Pacheco R."/>
            <person name="Padilla G."/>
            <person name="Ferreira P."/>
            <person name="Barriuso J."/>
            <person name="Kellner H."/>
            <person name="Castanera R."/>
            <person name="Alfaro M."/>
            <person name="Ramirez L."/>
            <person name="Pisabarro A.G."/>
            <person name="Kuo A."/>
            <person name="Tritt A."/>
            <person name="Lipzen A."/>
            <person name="He G."/>
            <person name="Yan M."/>
            <person name="Ng V."/>
            <person name="Cullen D."/>
            <person name="Martin F."/>
            <person name="Rosso M.-N."/>
            <person name="Henrissat B."/>
            <person name="Hibbett D."/>
            <person name="Martinez A.T."/>
            <person name="Grigoriev I.V."/>
        </authorList>
    </citation>
    <scope>NUCLEOTIDE SEQUENCE</scope>
    <source>
        <strain evidence="3">AH 40177</strain>
    </source>
</reference>
<dbReference type="AlphaFoldDB" id="A0A9P5PAF8"/>
<dbReference type="InterPro" id="IPR046700">
    <property type="entry name" value="DUF6570"/>
</dbReference>
<sequence>MAESLLVPQDITENLLQTLTVKEIIHIVALSTPRIQIPTRYRNQKSSLITYIIHNRSESVFQSFCRHFNSQKGHNLNRKRARATDTSGSSSRKAICADHSPDSDSGGNGEISVAAGEFMEVLTPAEIRKCHQAFYRATSNAMVKPVTCGVCARENDLHDPPSSIRRIPLSNIPNGARLIPHTAHPQHTLYDGKLLESAGVIQTPNGEVLVSICKECWQELEGAKDLPPKFSLANDMWIGEIPFELQGLTFPEQLLIAQLYPRVYVFKLFPKKIQGKRDATTLQSAMRGNVTTFELDNPGIAAMLEGNMML</sequence>
<dbReference type="Pfam" id="PF20209">
    <property type="entry name" value="DUF6570"/>
    <property type="match status" value="1"/>
</dbReference>
<accession>A0A9P5PAF8</accession>
<feature type="domain" description="DUF6570" evidence="2">
    <location>
        <begin position="225"/>
        <end position="300"/>
    </location>
</feature>
<evidence type="ECO:0000256" key="1">
    <source>
        <dbReference type="SAM" id="MobiDB-lite"/>
    </source>
</evidence>
<evidence type="ECO:0000259" key="2">
    <source>
        <dbReference type="Pfam" id="PF20209"/>
    </source>
</evidence>
<dbReference type="EMBL" id="JADNRY010000206">
    <property type="protein sequence ID" value="KAF9061326.1"/>
    <property type="molecule type" value="Genomic_DNA"/>
</dbReference>
<protein>
    <recommendedName>
        <fullName evidence="2">DUF6570 domain-containing protein</fullName>
    </recommendedName>
</protein>